<dbReference type="KEGG" id="aswu:HUW51_00845"/>
<dbReference type="EMBL" id="CP055155">
    <property type="protein sequence ID" value="QNF31336.1"/>
    <property type="molecule type" value="Genomic_DNA"/>
</dbReference>
<dbReference type="AlphaFoldDB" id="A0A7G7G2F2"/>
<organism evidence="1 2">
    <name type="scientific">Adhaeribacter swui</name>
    <dbReference type="NCBI Taxonomy" id="2086471"/>
    <lineage>
        <taxon>Bacteria</taxon>
        <taxon>Pseudomonadati</taxon>
        <taxon>Bacteroidota</taxon>
        <taxon>Cytophagia</taxon>
        <taxon>Cytophagales</taxon>
        <taxon>Hymenobacteraceae</taxon>
        <taxon>Adhaeribacter</taxon>
    </lineage>
</organism>
<accession>A0A7G7G2F2</accession>
<evidence type="ECO:0000313" key="2">
    <source>
        <dbReference type="Proteomes" id="UP000515237"/>
    </source>
</evidence>
<dbReference type="RefSeq" id="WP_185270002.1">
    <property type="nucleotide sequence ID" value="NZ_CP055155.1"/>
</dbReference>
<proteinExistence type="predicted"/>
<keyword evidence="1" id="KW-0614">Plasmid</keyword>
<sequence length="68" mass="7915">MCQAKNKYITPLAYGNNDIIIPDGFVKNYNASPLLDVVLSDFNRPQEFAELLKHHLKSDKKRQKKLRK</sequence>
<evidence type="ECO:0000313" key="1">
    <source>
        <dbReference type="EMBL" id="QNF31336.1"/>
    </source>
</evidence>
<reference evidence="1 2" key="1">
    <citation type="journal article" date="2018" name="Int. J. Syst. Evol. Microbiol.">
        <title>Adhaeribacter swui sp. nov., isolated from wet mud.</title>
        <authorList>
            <person name="Kim D.U."/>
            <person name="Kim K.W."/>
            <person name="Kang M.S."/>
            <person name="Kim J.Y."/>
            <person name="Jang J.H."/>
            <person name="Kim M.K."/>
        </authorList>
    </citation>
    <scope>NUCLEOTIDE SEQUENCE [LARGE SCALE GENOMIC DNA]</scope>
    <source>
        <strain evidence="1 2">KCTC 52873</strain>
        <plasmid evidence="1">unnamed2</plasmid>
    </source>
</reference>
<protein>
    <submittedName>
        <fullName evidence="1">Uncharacterized protein</fullName>
    </submittedName>
</protein>
<geneLocation type="plasmid" evidence="1 2">
    <name>unnamed2</name>
</geneLocation>
<keyword evidence="2" id="KW-1185">Reference proteome</keyword>
<gene>
    <name evidence="1" type="ORF">HUW51_00845</name>
</gene>
<name>A0A7G7G2F2_9BACT</name>
<dbReference type="Proteomes" id="UP000515237">
    <property type="component" value="Plasmid unnamed2"/>
</dbReference>